<keyword evidence="6 9" id="KW-0560">Oxidoreductase</keyword>
<dbReference type="InterPro" id="IPR052353">
    <property type="entry name" value="Benzoxazolinone_Detox_Enz"/>
</dbReference>
<dbReference type="SUPFAM" id="SSF52343">
    <property type="entry name" value="Ferredoxin reductase-like, C-terminal NADP-linked domain"/>
    <property type="match status" value="1"/>
</dbReference>
<dbReference type="PRINTS" id="PR00409">
    <property type="entry name" value="PHDIOXRDTASE"/>
</dbReference>
<evidence type="ECO:0000256" key="5">
    <source>
        <dbReference type="ARBA" id="ARBA00022723"/>
    </source>
</evidence>
<comment type="similarity">
    <text evidence="9">Belongs to the PDR/VanB family. CntB subfamily.</text>
</comment>
<keyword evidence="4 9" id="KW-0001">2Fe-2S</keyword>
<organism evidence="13 14">
    <name type="scientific">Achromobacter spanius</name>
    <dbReference type="NCBI Taxonomy" id="217203"/>
    <lineage>
        <taxon>Bacteria</taxon>
        <taxon>Pseudomonadati</taxon>
        <taxon>Pseudomonadota</taxon>
        <taxon>Betaproteobacteria</taxon>
        <taxon>Burkholderiales</taxon>
        <taxon>Alcaligenaceae</taxon>
        <taxon>Achromobacter</taxon>
    </lineage>
</organism>
<evidence type="ECO:0000256" key="8">
    <source>
        <dbReference type="ARBA" id="ARBA00023014"/>
    </source>
</evidence>
<evidence type="ECO:0000256" key="2">
    <source>
        <dbReference type="ARBA" id="ARBA00022630"/>
    </source>
</evidence>
<comment type="catalytic activity">
    <reaction evidence="9">
        <text>(R)-carnitine + NADH + O2 + H(+) = (3R)-3-hydroxy-4-oxobutanoate + trimethylamine + NAD(+) + H2O</text>
        <dbReference type="Rhea" id="RHEA:55396"/>
        <dbReference type="ChEBI" id="CHEBI:15377"/>
        <dbReference type="ChEBI" id="CHEBI:15378"/>
        <dbReference type="ChEBI" id="CHEBI:15379"/>
        <dbReference type="ChEBI" id="CHEBI:16347"/>
        <dbReference type="ChEBI" id="CHEBI:57540"/>
        <dbReference type="ChEBI" id="CHEBI:57945"/>
        <dbReference type="ChEBI" id="CHEBI:58389"/>
        <dbReference type="ChEBI" id="CHEBI:138809"/>
        <dbReference type="EC" id="1.14.13.239"/>
    </reaction>
</comment>
<evidence type="ECO:0000256" key="7">
    <source>
        <dbReference type="ARBA" id="ARBA00023004"/>
    </source>
</evidence>
<dbReference type="OrthoDB" id="544091at2"/>
<feature type="region of interest" description="Disordered" evidence="10">
    <location>
        <begin position="1"/>
        <end position="20"/>
    </location>
</feature>
<feature type="domain" description="FAD-binding FR-type" evidence="12">
    <location>
        <begin position="28"/>
        <end position="133"/>
    </location>
</feature>
<dbReference type="GO" id="GO:0051537">
    <property type="term" value="F:2 iron, 2 sulfur cluster binding"/>
    <property type="evidence" value="ECO:0007669"/>
    <property type="project" value="UniProtKB-UniRule"/>
</dbReference>
<keyword evidence="7 9" id="KW-0408">Iron</keyword>
<comment type="subunit">
    <text evidence="9">Composed of an oxygenase subunit and a reductase subunit.</text>
</comment>
<feature type="binding site" evidence="9">
    <location>
        <position position="293"/>
    </location>
    <ligand>
        <name>[2Fe-2S] cluster</name>
        <dbReference type="ChEBI" id="CHEBI:190135"/>
    </ligand>
</feature>
<dbReference type="PROSITE" id="PS51384">
    <property type="entry name" value="FAD_FR"/>
    <property type="match status" value="1"/>
</dbReference>
<dbReference type="CDD" id="cd06185">
    <property type="entry name" value="PDR_like"/>
    <property type="match status" value="1"/>
</dbReference>
<dbReference type="InterPro" id="IPR001041">
    <property type="entry name" value="2Fe-2S_ferredoxin-type"/>
</dbReference>
<dbReference type="Gene3D" id="2.40.30.10">
    <property type="entry name" value="Translation factors"/>
    <property type="match status" value="1"/>
</dbReference>
<feature type="binding site" evidence="9">
    <location>
        <position position="301"/>
    </location>
    <ligand>
        <name>[2Fe-2S] cluster</name>
        <dbReference type="ChEBI" id="CHEBI:190135"/>
    </ligand>
</feature>
<accession>A0A2S5GS22</accession>
<dbReference type="GO" id="GO:0009437">
    <property type="term" value="P:carnitine metabolic process"/>
    <property type="evidence" value="ECO:0007669"/>
    <property type="project" value="UniProtKB-UniRule"/>
</dbReference>
<dbReference type="EC" id="1.14.13.239" evidence="9"/>
<dbReference type="InterPro" id="IPR039261">
    <property type="entry name" value="FNR_nucleotide-bd"/>
</dbReference>
<comment type="catalytic activity">
    <reaction evidence="9">
        <text>(R)-carnitine + NADPH + O2 + H(+) = (3R)-3-hydroxy-4-oxobutanoate + trimethylamine + NADP(+) + H2O</text>
        <dbReference type="Rhea" id="RHEA:55368"/>
        <dbReference type="ChEBI" id="CHEBI:15377"/>
        <dbReference type="ChEBI" id="CHEBI:15378"/>
        <dbReference type="ChEBI" id="CHEBI:15379"/>
        <dbReference type="ChEBI" id="CHEBI:16347"/>
        <dbReference type="ChEBI" id="CHEBI:57783"/>
        <dbReference type="ChEBI" id="CHEBI:58349"/>
        <dbReference type="ChEBI" id="CHEBI:58389"/>
        <dbReference type="ChEBI" id="CHEBI:138809"/>
        <dbReference type="EC" id="1.14.13.239"/>
    </reaction>
</comment>
<keyword evidence="5 9" id="KW-0479">Metal-binding</keyword>
<keyword evidence="8 9" id="KW-0411">Iron-sulfur</keyword>
<dbReference type="EMBL" id="PREU01000005">
    <property type="protein sequence ID" value="PPA75643.1"/>
    <property type="molecule type" value="Genomic_DNA"/>
</dbReference>
<evidence type="ECO:0000313" key="13">
    <source>
        <dbReference type="EMBL" id="PPA75643.1"/>
    </source>
</evidence>
<dbReference type="PROSITE" id="PS51085">
    <property type="entry name" value="2FE2S_FER_2"/>
    <property type="match status" value="1"/>
</dbReference>
<evidence type="ECO:0000256" key="6">
    <source>
        <dbReference type="ARBA" id="ARBA00023002"/>
    </source>
</evidence>
<dbReference type="InterPro" id="IPR017927">
    <property type="entry name" value="FAD-bd_FR_type"/>
</dbReference>
<dbReference type="Proteomes" id="UP000239990">
    <property type="component" value="Unassembled WGS sequence"/>
</dbReference>
<comment type="pathway">
    <text evidence="9">Amine and polyamine metabolism; carnitine metabolism.</text>
</comment>
<evidence type="ECO:0000313" key="14">
    <source>
        <dbReference type="Proteomes" id="UP000239990"/>
    </source>
</evidence>
<dbReference type="PANTHER" id="PTHR30212">
    <property type="entry name" value="PROTEIN YIIM"/>
    <property type="match status" value="1"/>
</dbReference>
<evidence type="ECO:0000256" key="3">
    <source>
        <dbReference type="ARBA" id="ARBA00022643"/>
    </source>
</evidence>
<comment type="function">
    <text evidence="9">Converts carnitine to trimethylamine and malic semialdehyde.</text>
</comment>
<evidence type="ECO:0000256" key="4">
    <source>
        <dbReference type="ARBA" id="ARBA00022714"/>
    </source>
</evidence>
<dbReference type="AlphaFoldDB" id="A0A2S5GS22"/>
<keyword evidence="2 9" id="KW-0285">Flavoprotein</keyword>
<keyword evidence="9" id="KW-0521">NADP</keyword>
<dbReference type="Pfam" id="PF00111">
    <property type="entry name" value="Fer2"/>
    <property type="match status" value="1"/>
</dbReference>
<dbReference type="Gene3D" id="3.40.50.80">
    <property type="entry name" value="Nucleotide-binding domain of ferredoxin-NADP reductase (FNR) module"/>
    <property type="match status" value="1"/>
</dbReference>
<keyword evidence="3 9" id="KW-0288">FMN</keyword>
<dbReference type="SUPFAM" id="SSF54292">
    <property type="entry name" value="2Fe-2S ferredoxin-like"/>
    <property type="match status" value="1"/>
</dbReference>
<dbReference type="UniPathway" id="UPA00117"/>
<proteinExistence type="inferred from homology"/>
<evidence type="ECO:0000259" key="11">
    <source>
        <dbReference type="PROSITE" id="PS51085"/>
    </source>
</evidence>
<dbReference type="Gene3D" id="3.10.20.30">
    <property type="match status" value="1"/>
</dbReference>
<dbReference type="GO" id="GO:0016709">
    <property type="term" value="F:oxidoreductase activity, acting on paired donors, with incorporation or reduction of molecular oxygen, NAD(P)H as one donor, and incorporation of one atom of oxygen"/>
    <property type="evidence" value="ECO:0007669"/>
    <property type="project" value="UniProtKB-UniRule"/>
</dbReference>
<dbReference type="CDD" id="cd00207">
    <property type="entry name" value="fer2"/>
    <property type="match status" value="1"/>
</dbReference>
<sequence>MSNLSSLSTASTESTTSTASTAGTLGAQAALLVRVARIEHVTPLVKRYTLEAMDGGALPPFTGGSHIIVQLRDGSRHYNNAYSLMSSPNALGNYQIGVRRETPSKGGSAFMHDKVAEGDALYITAPNNLFALDEAARHHVLIAGGIGITPFMSQLHDLHRCGGSYELHYAFRADEHGAFRDELARLCGNGVRFYVDSKGQRMDLEALLGGMEPGAHAYVCGPTPLIDAVRGAAQAVGIESARVHVEQFAAPKLTGGAFTVVLAKSGKTVEVAAGESILNAIERDSTVPVDCLCREGVCGTCETRILEGEAEHADQYLSNAEKATQKTMLICVSSAKGSRLVLDL</sequence>
<comment type="cofactor">
    <cofactor evidence="9">
        <name>[2Fe-2S] cluster</name>
        <dbReference type="ChEBI" id="CHEBI:190135"/>
    </cofactor>
    <text evidence="9">Binds 1 2Fe-2S cluster.</text>
</comment>
<name>A0A2S5GS22_9BURK</name>
<feature type="binding site" evidence="9">
    <location>
        <position position="298"/>
    </location>
    <ligand>
        <name>[2Fe-2S] cluster</name>
        <dbReference type="ChEBI" id="CHEBI:190135"/>
    </ligand>
</feature>
<dbReference type="InterPro" id="IPR017938">
    <property type="entry name" value="Riboflavin_synthase-like_b-brl"/>
</dbReference>
<dbReference type="PANTHER" id="PTHR30212:SF2">
    <property type="entry name" value="PROTEIN YIIM"/>
    <property type="match status" value="1"/>
</dbReference>
<dbReference type="InterPro" id="IPR012675">
    <property type="entry name" value="Beta-grasp_dom_sf"/>
</dbReference>
<dbReference type="InterPro" id="IPR039003">
    <property type="entry name" value="Carnitine_monoox_B"/>
</dbReference>
<keyword evidence="9" id="KW-0520">NAD</keyword>
<evidence type="ECO:0000256" key="10">
    <source>
        <dbReference type="SAM" id="MobiDB-lite"/>
    </source>
</evidence>
<evidence type="ECO:0000256" key="9">
    <source>
        <dbReference type="HAMAP-Rule" id="MF_02098"/>
    </source>
</evidence>
<dbReference type="HAMAP" id="MF_02098">
    <property type="entry name" value="Carnitine_monoox_B"/>
    <property type="match status" value="1"/>
</dbReference>
<dbReference type="InterPro" id="IPR006058">
    <property type="entry name" value="2Fe2S_fd_BS"/>
</dbReference>
<gene>
    <name evidence="13" type="ORF">C4E15_12625</name>
</gene>
<dbReference type="Pfam" id="PF22290">
    <property type="entry name" value="DmmA-like_N"/>
    <property type="match status" value="1"/>
</dbReference>
<comment type="caution">
    <text evidence="13">The sequence shown here is derived from an EMBL/GenBank/DDBJ whole genome shotgun (WGS) entry which is preliminary data.</text>
</comment>
<dbReference type="GO" id="GO:0046872">
    <property type="term" value="F:metal ion binding"/>
    <property type="evidence" value="ECO:0007669"/>
    <property type="project" value="UniProtKB-KW"/>
</dbReference>
<dbReference type="SUPFAM" id="SSF63380">
    <property type="entry name" value="Riboflavin synthase domain-like"/>
    <property type="match status" value="1"/>
</dbReference>
<reference evidence="13 14" key="1">
    <citation type="submission" date="2018-02" db="EMBL/GenBank/DDBJ databases">
        <title>Draft Genome of Achromobacter spanius stain 6.</title>
        <authorList>
            <person name="Gunasekera T.S."/>
            <person name="Radwan O."/>
            <person name="Ruiz O.N."/>
        </authorList>
    </citation>
    <scope>NUCLEOTIDE SEQUENCE [LARGE SCALE GENOMIC DNA]</scope>
    <source>
        <strain evidence="13 14">6</strain>
    </source>
</reference>
<dbReference type="InterPro" id="IPR054582">
    <property type="entry name" value="DmmA-like_N"/>
</dbReference>
<protein>
    <recommendedName>
        <fullName evidence="9">Carnitine monooxygenase reductase subunit</fullName>
        <ecNumber evidence="9">1.14.13.239</ecNumber>
    </recommendedName>
    <alternativeName>
        <fullName evidence="9">Carnitine monooxygenase beta subunit</fullName>
    </alternativeName>
</protein>
<evidence type="ECO:0000259" key="12">
    <source>
        <dbReference type="PROSITE" id="PS51384"/>
    </source>
</evidence>
<comment type="cofactor">
    <cofactor evidence="1 9">
        <name>FMN</name>
        <dbReference type="ChEBI" id="CHEBI:58210"/>
    </cofactor>
</comment>
<feature type="binding site" evidence="9">
    <location>
        <position position="331"/>
    </location>
    <ligand>
        <name>[2Fe-2S] cluster</name>
        <dbReference type="ChEBI" id="CHEBI:190135"/>
    </ligand>
</feature>
<feature type="domain" description="2Fe-2S ferredoxin-type" evidence="11">
    <location>
        <begin position="258"/>
        <end position="344"/>
    </location>
</feature>
<dbReference type="InterPro" id="IPR036010">
    <property type="entry name" value="2Fe-2S_ferredoxin-like_sf"/>
</dbReference>
<evidence type="ECO:0000256" key="1">
    <source>
        <dbReference type="ARBA" id="ARBA00001917"/>
    </source>
</evidence>
<dbReference type="PROSITE" id="PS00197">
    <property type="entry name" value="2FE2S_FER_1"/>
    <property type="match status" value="1"/>
</dbReference>